<reference evidence="1" key="2">
    <citation type="submission" date="2021-08" db="EMBL/GenBank/DDBJ databases">
        <authorList>
            <person name="Tani A."/>
            <person name="Ola A."/>
            <person name="Ogura Y."/>
            <person name="Katsura K."/>
            <person name="Hayashi T."/>
        </authorList>
    </citation>
    <scope>NUCLEOTIDE SEQUENCE</scope>
    <source>
        <strain evidence="1">LMG 23639</strain>
    </source>
</reference>
<accession>A0ABQ4SYT9</accession>
<evidence type="ECO:0000313" key="1">
    <source>
        <dbReference type="EMBL" id="GJE08381.1"/>
    </source>
</evidence>
<evidence type="ECO:0000313" key="2">
    <source>
        <dbReference type="Proteomes" id="UP001055102"/>
    </source>
</evidence>
<proteinExistence type="predicted"/>
<organism evidence="1 2">
    <name type="scientific">Methylobacterium jeotgali</name>
    <dbReference type="NCBI Taxonomy" id="381630"/>
    <lineage>
        <taxon>Bacteria</taxon>
        <taxon>Pseudomonadati</taxon>
        <taxon>Pseudomonadota</taxon>
        <taxon>Alphaproteobacteria</taxon>
        <taxon>Hyphomicrobiales</taxon>
        <taxon>Methylobacteriaceae</taxon>
        <taxon>Methylobacterium</taxon>
    </lineage>
</organism>
<comment type="caution">
    <text evidence="1">The sequence shown here is derived from an EMBL/GenBank/DDBJ whole genome shotgun (WGS) entry which is preliminary data.</text>
</comment>
<reference evidence="1" key="1">
    <citation type="journal article" date="2021" name="Front. Microbiol.">
        <title>Comprehensive Comparative Genomics and Phenotyping of Methylobacterium Species.</title>
        <authorList>
            <person name="Alessa O."/>
            <person name="Ogura Y."/>
            <person name="Fujitani Y."/>
            <person name="Takami H."/>
            <person name="Hayashi T."/>
            <person name="Sahin N."/>
            <person name="Tani A."/>
        </authorList>
    </citation>
    <scope>NUCLEOTIDE SEQUENCE</scope>
    <source>
        <strain evidence="1">LMG 23639</strain>
    </source>
</reference>
<gene>
    <name evidence="1" type="ORF">AOPFMNJM_3718</name>
</gene>
<dbReference type="EMBL" id="BPQR01000076">
    <property type="protein sequence ID" value="GJE08381.1"/>
    <property type="molecule type" value="Genomic_DNA"/>
</dbReference>
<protein>
    <submittedName>
        <fullName evidence="1">Uncharacterized protein</fullName>
    </submittedName>
</protein>
<name>A0ABQ4SYT9_9HYPH</name>
<sequence length="57" mass="6510">MCSSPACIPFWFRPQYRGMNGAVRTSSSIRAVGTAREDRAFRLKTRWVISSAWIWSG</sequence>
<dbReference type="Proteomes" id="UP001055102">
    <property type="component" value="Unassembled WGS sequence"/>
</dbReference>
<keyword evidence="2" id="KW-1185">Reference proteome</keyword>